<protein>
    <recommendedName>
        <fullName evidence="3">DC1 domain-containing protein</fullName>
    </recommendedName>
</protein>
<dbReference type="PANTHER" id="PTHR47841">
    <property type="entry name" value="DIACYLGLYCEROL KINASE THETA-LIKE-RELATED"/>
    <property type="match status" value="1"/>
</dbReference>
<evidence type="ECO:0000313" key="4">
    <source>
        <dbReference type="EMBL" id="KAL3838453.1"/>
    </source>
</evidence>
<dbReference type="SUPFAM" id="SSF57889">
    <property type="entry name" value="Cysteine-rich domain"/>
    <property type="match status" value="2"/>
</dbReference>
<dbReference type="Gene3D" id="3.30.60.20">
    <property type="match status" value="1"/>
</dbReference>
<feature type="domain" description="DC1" evidence="3">
    <location>
        <begin position="87"/>
        <end position="130"/>
    </location>
</feature>
<keyword evidence="1" id="KW-0677">Repeat</keyword>
<keyword evidence="2" id="KW-0812">Transmembrane</keyword>
<accession>A0ABD3TQA3</accession>
<reference evidence="4 5" key="1">
    <citation type="submission" date="2024-12" db="EMBL/GenBank/DDBJ databases">
        <title>The unique morphological basis and parallel evolutionary history of personate flowers in Penstemon.</title>
        <authorList>
            <person name="Depatie T.H."/>
            <person name="Wessinger C.A."/>
        </authorList>
    </citation>
    <scope>NUCLEOTIDE SEQUENCE [LARGE SCALE GENOMIC DNA]</scope>
    <source>
        <strain evidence="4">WTNN_2</strain>
        <tissue evidence="4">Leaf</tissue>
    </source>
</reference>
<dbReference type="Pfam" id="PF03107">
    <property type="entry name" value="C1_2"/>
    <property type="match status" value="2"/>
</dbReference>
<sequence>MEGNRYWKQEEKQNLPMAPLSTYPNTTSLYHFTHPQHPLQLLYTTNEFLCNGCNELGVSGPKFSCIKCRGFDLHEHCATCAATISSPLHPHLLILVNKRANGRKCDLCGDLVNGLFYTCGGCNFDLHPLCTKFPMHVNVEKDLQRQSSSTSTTTTSGRKRKKIFSIVGRVAIAAVVTSVVGVPFSF</sequence>
<feature type="domain" description="DC1" evidence="3">
    <location>
        <begin position="32"/>
        <end position="78"/>
    </location>
</feature>
<dbReference type="AlphaFoldDB" id="A0ABD3TQA3"/>
<keyword evidence="2" id="KW-0472">Membrane</keyword>
<evidence type="ECO:0000313" key="5">
    <source>
        <dbReference type="Proteomes" id="UP001634393"/>
    </source>
</evidence>
<dbReference type="PANTHER" id="PTHR47841:SF7">
    <property type="entry name" value="CYSTEINE_HISTIDINE-RICH C1 DOMAIN PROTEIN"/>
    <property type="match status" value="1"/>
</dbReference>
<organism evidence="4 5">
    <name type="scientific">Penstemon smallii</name>
    <dbReference type="NCBI Taxonomy" id="265156"/>
    <lineage>
        <taxon>Eukaryota</taxon>
        <taxon>Viridiplantae</taxon>
        <taxon>Streptophyta</taxon>
        <taxon>Embryophyta</taxon>
        <taxon>Tracheophyta</taxon>
        <taxon>Spermatophyta</taxon>
        <taxon>Magnoliopsida</taxon>
        <taxon>eudicotyledons</taxon>
        <taxon>Gunneridae</taxon>
        <taxon>Pentapetalae</taxon>
        <taxon>asterids</taxon>
        <taxon>lamiids</taxon>
        <taxon>Lamiales</taxon>
        <taxon>Plantaginaceae</taxon>
        <taxon>Cheloneae</taxon>
        <taxon>Penstemon</taxon>
    </lineage>
</organism>
<dbReference type="InterPro" id="IPR046349">
    <property type="entry name" value="C1-like_sf"/>
</dbReference>
<keyword evidence="5" id="KW-1185">Reference proteome</keyword>
<feature type="transmembrane region" description="Helical" evidence="2">
    <location>
        <begin position="166"/>
        <end position="184"/>
    </location>
</feature>
<evidence type="ECO:0000256" key="2">
    <source>
        <dbReference type="SAM" id="Phobius"/>
    </source>
</evidence>
<comment type="caution">
    <text evidence="4">The sequence shown here is derived from an EMBL/GenBank/DDBJ whole genome shotgun (WGS) entry which is preliminary data.</text>
</comment>
<proteinExistence type="predicted"/>
<evidence type="ECO:0000256" key="1">
    <source>
        <dbReference type="ARBA" id="ARBA00022737"/>
    </source>
</evidence>
<dbReference type="InterPro" id="IPR004146">
    <property type="entry name" value="DC1"/>
</dbReference>
<dbReference type="Proteomes" id="UP001634393">
    <property type="component" value="Unassembled WGS sequence"/>
</dbReference>
<gene>
    <name evidence="4" type="ORF">ACJIZ3_023044</name>
</gene>
<keyword evidence="2" id="KW-1133">Transmembrane helix</keyword>
<evidence type="ECO:0000259" key="3">
    <source>
        <dbReference type="Pfam" id="PF03107"/>
    </source>
</evidence>
<name>A0ABD3TQA3_9LAMI</name>
<dbReference type="EMBL" id="JBJXBP010000003">
    <property type="protein sequence ID" value="KAL3838453.1"/>
    <property type="molecule type" value="Genomic_DNA"/>
</dbReference>